<proteinExistence type="predicted"/>
<gene>
    <name evidence="1" type="ORF">EV420DRAFT_142561</name>
</gene>
<keyword evidence="2" id="KW-1185">Reference proteome</keyword>
<sequence>MTSRLKKEATNGSLSALTTLCENATKDSTTFPVIINAIRQHLLATPVPRLTLNSSLTKRDDSSLHTIRSCFLCLKTALSDDALKSACNIALVSRLWPDMCRWITSFLDTHVVDVSTSSLETLLQNQNFFDMIDAILSLLLSLSNASPVLTCILETEDFIRSFTHSTVCLMVVTQYSLQPITTALLVRFWKPTSGKTLPAMAVVLHEMPPQRIIASLQGVVHKYRNCPSRHHHYATLPIPSISSGLSPQSQRDSVCGISLNARFRGSVISYLVSSRKYANYLPRRSIKISKRYSLPLSYTLSR</sequence>
<dbReference type="RefSeq" id="XP_060333774.1">
    <property type="nucleotide sequence ID" value="XM_060469017.1"/>
</dbReference>
<comment type="caution">
    <text evidence="1">The sequence shown here is derived from an EMBL/GenBank/DDBJ whole genome shotgun (WGS) entry which is preliminary data.</text>
</comment>
<protein>
    <submittedName>
        <fullName evidence="1">Uncharacterized protein</fullName>
    </submittedName>
</protein>
<accession>A0AA39NAH4</accession>
<evidence type="ECO:0000313" key="1">
    <source>
        <dbReference type="EMBL" id="KAK0462036.1"/>
    </source>
</evidence>
<evidence type="ECO:0000313" key="2">
    <source>
        <dbReference type="Proteomes" id="UP001175211"/>
    </source>
</evidence>
<dbReference type="GeneID" id="85352565"/>
<dbReference type="Proteomes" id="UP001175211">
    <property type="component" value="Unassembled WGS sequence"/>
</dbReference>
<dbReference type="EMBL" id="JAUEPS010000010">
    <property type="protein sequence ID" value="KAK0462036.1"/>
    <property type="molecule type" value="Genomic_DNA"/>
</dbReference>
<organism evidence="1 2">
    <name type="scientific">Armillaria tabescens</name>
    <name type="common">Ringless honey mushroom</name>
    <name type="synonym">Agaricus tabescens</name>
    <dbReference type="NCBI Taxonomy" id="1929756"/>
    <lineage>
        <taxon>Eukaryota</taxon>
        <taxon>Fungi</taxon>
        <taxon>Dikarya</taxon>
        <taxon>Basidiomycota</taxon>
        <taxon>Agaricomycotina</taxon>
        <taxon>Agaricomycetes</taxon>
        <taxon>Agaricomycetidae</taxon>
        <taxon>Agaricales</taxon>
        <taxon>Marasmiineae</taxon>
        <taxon>Physalacriaceae</taxon>
        <taxon>Desarmillaria</taxon>
    </lineage>
</organism>
<name>A0AA39NAH4_ARMTA</name>
<dbReference type="AlphaFoldDB" id="A0AA39NAH4"/>
<reference evidence="1" key="1">
    <citation type="submission" date="2023-06" db="EMBL/GenBank/DDBJ databases">
        <authorList>
            <consortium name="Lawrence Berkeley National Laboratory"/>
            <person name="Ahrendt S."/>
            <person name="Sahu N."/>
            <person name="Indic B."/>
            <person name="Wong-Bajracharya J."/>
            <person name="Merenyi Z."/>
            <person name="Ke H.-M."/>
            <person name="Monk M."/>
            <person name="Kocsube S."/>
            <person name="Drula E."/>
            <person name="Lipzen A."/>
            <person name="Balint B."/>
            <person name="Henrissat B."/>
            <person name="Andreopoulos B."/>
            <person name="Martin F.M."/>
            <person name="Harder C.B."/>
            <person name="Rigling D."/>
            <person name="Ford K.L."/>
            <person name="Foster G.D."/>
            <person name="Pangilinan J."/>
            <person name="Papanicolaou A."/>
            <person name="Barry K."/>
            <person name="LaButti K."/>
            <person name="Viragh M."/>
            <person name="Koriabine M."/>
            <person name="Yan M."/>
            <person name="Riley R."/>
            <person name="Champramary S."/>
            <person name="Plett K.L."/>
            <person name="Tsai I.J."/>
            <person name="Slot J."/>
            <person name="Sipos G."/>
            <person name="Plett J."/>
            <person name="Nagy L.G."/>
            <person name="Grigoriev I.V."/>
        </authorList>
    </citation>
    <scope>NUCLEOTIDE SEQUENCE</scope>
    <source>
        <strain evidence="1">CCBAS 213</strain>
    </source>
</reference>